<name>A0A512NJD2_9HYPH</name>
<keyword evidence="2" id="KW-1185">Reference proteome</keyword>
<dbReference type="EMBL" id="BKAJ01000118">
    <property type="protein sequence ID" value="GEP59064.1"/>
    <property type="molecule type" value="Genomic_DNA"/>
</dbReference>
<proteinExistence type="predicted"/>
<evidence type="ECO:0000313" key="1">
    <source>
        <dbReference type="EMBL" id="GEP59064.1"/>
    </source>
</evidence>
<accession>A0A512NJD2</accession>
<dbReference type="AlphaFoldDB" id="A0A512NJD2"/>
<comment type="caution">
    <text evidence="1">The sequence shown here is derived from an EMBL/GenBank/DDBJ whole genome shotgun (WGS) entry which is preliminary data.</text>
</comment>
<evidence type="ECO:0000313" key="2">
    <source>
        <dbReference type="Proteomes" id="UP000321058"/>
    </source>
</evidence>
<protein>
    <submittedName>
        <fullName evidence="1">Uncharacterized protein</fullName>
    </submittedName>
</protein>
<dbReference type="Proteomes" id="UP000321058">
    <property type="component" value="Unassembled WGS sequence"/>
</dbReference>
<gene>
    <name evidence="1" type="ORF">RSO01_62300</name>
</gene>
<reference evidence="1 2" key="1">
    <citation type="submission" date="2019-07" db="EMBL/GenBank/DDBJ databases">
        <title>Whole genome shotgun sequence of Reyranella soli NBRC 108950.</title>
        <authorList>
            <person name="Hosoyama A."/>
            <person name="Uohara A."/>
            <person name="Ohji S."/>
            <person name="Ichikawa N."/>
        </authorList>
    </citation>
    <scope>NUCLEOTIDE SEQUENCE [LARGE SCALE GENOMIC DNA]</scope>
    <source>
        <strain evidence="1 2">NBRC 108950</strain>
    </source>
</reference>
<sequence length="70" mass="7961">MVDQNDRSARLPVRALYYATDGEHHWWLLPTELNDLTKQAIAVAVDRGWMVNRGDSVKLTAAGRDLIRRG</sequence>
<organism evidence="1 2">
    <name type="scientific">Reyranella soli</name>
    <dbReference type="NCBI Taxonomy" id="1230389"/>
    <lineage>
        <taxon>Bacteria</taxon>
        <taxon>Pseudomonadati</taxon>
        <taxon>Pseudomonadota</taxon>
        <taxon>Alphaproteobacteria</taxon>
        <taxon>Hyphomicrobiales</taxon>
        <taxon>Reyranellaceae</taxon>
        <taxon>Reyranella</taxon>
    </lineage>
</organism>